<evidence type="ECO:0000256" key="2">
    <source>
        <dbReference type="SAM" id="Phobius"/>
    </source>
</evidence>
<feature type="compositionally biased region" description="Pro residues" evidence="1">
    <location>
        <begin position="235"/>
        <end position="244"/>
    </location>
</feature>
<protein>
    <submittedName>
        <fullName evidence="4">Zinc-ribbon domain-containing protein</fullName>
    </submittedName>
</protein>
<dbReference type="NCBIfam" id="NF038353">
    <property type="entry name" value="FxLYD_dom"/>
    <property type="match status" value="1"/>
</dbReference>
<keyword evidence="2" id="KW-0472">Membrane</keyword>
<feature type="compositionally biased region" description="Low complexity" evidence="1">
    <location>
        <begin position="245"/>
        <end position="298"/>
    </location>
</feature>
<accession>A0AAJ5X572</accession>
<proteinExistence type="predicted"/>
<sequence>MILTCPACATSYFIRDDAVGPEGRKVRCQSCGEVWRATPDEPLELTLTPEPAAAASVAPAISPEPEPEAASLAETPAPELPRAFRARAERQKKLRRAAAHGVVWAGLAAIFIGLIAAAFVFRVQIVQAFPRAASAYAMIGAPVNLVGLDFEALTAKSAPNRTGMVLVSGAVRNVRDVEIVAPPIRVALLDAQGAEVGSKIVKIDGPPVLPGKVQGFAALIPDPGGHGAGIGVDFAPPPPAPAPAQPHTTTQPPASQPAASPAPSSASHGLRSATAPGADAPHAAPVEARPAGAAADTPAVDKPHGQAVSASHHG</sequence>
<feature type="transmembrane region" description="Helical" evidence="2">
    <location>
        <begin position="97"/>
        <end position="121"/>
    </location>
</feature>
<dbReference type="EMBL" id="CP119326">
    <property type="protein sequence ID" value="WEK41263.1"/>
    <property type="molecule type" value="Genomic_DNA"/>
</dbReference>
<dbReference type="AlphaFoldDB" id="A0AAJ5X572"/>
<dbReference type="NCBIfam" id="TIGR02098">
    <property type="entry name" value="MJ0042_CXXC"/>
    <property type="match status" value="1"/>
</dbReference>
<organism evidence="4 5">
    <name type="scientific">Candidatus Brevundimonas colombiensis</name>
    <dbReference type="NCBI Taxonomy" id="3121376"/>
    <lineage>
        <taxon>Bacteria</taxon>
        <taxon>Pseudomonadati</taxon>
        <taxon>Pseudomonadota</taxon>
        <taxon>Alphaproteobacteria</taxon>
        <taxon>Caulobacterales</taxon>
        <taxon>Caulobacteraceae</taxon>
        <taxon>Brevundimonas</taxon>
    </lineage>
</organism>
<evidence type="ECO:0000259" key="3">
    <source>
        <dbReference type="Pfam" id="PF13717"/>
    </source>
</evidence>
<gene>
    <name evidence="4" type="ORF">P0Y50_06550</name>
</gene>
<keyword evidence="2" id="KW-0812">Transmembrane</keyword>
<feature type="region of interest" description="Disordered" evidence="1">
    <location>
        <begin position="227"/>
        <end position="314"/>
    </location>
</feature>
<feature type="region of interest" description="Disordered" evidence="1">
    <location>
        <begin position="57"/>
        <end position="76"/>
    </location>
</feature>
<evidence type="ECO:0000313" key="5">
    <source>
        <dbReference type="Proteomes" id="UP001213664"/>
    </source>
</evidence>
<feature type="domain" description="Zinc finger/thioredoxin putative" evidence="3">
    <location>
        <begin position="1"/>
        <end position="36"/>
    </location>
</feature>
<dbReference type="Pfam" id="PF13717">
    <property type="entry name" value="Zn_ribbon_4"/>
    <property type="match status" value="1"/>
</dbReference>
<keyword evidence="2" id="KW-1133">Transmembrane helix</keyword>
<dbReference type="Proteomes" id="UP001213664">
    <property type="component" value="Chromosome"/>
</dbReference>
<reference evidence="4" key="1">
    <citation type="submission" date="2023-03" db="EMBL/GenBank/DDBJ databases">
        <title>Andean soil-derived lignocellulolytic bacterial consortium as a source of novel taxa and putative plastic-active enzymes.</title>
        <authorList>
            <person name="Diaz-Garcia L."/>
            <person name="Chuvochina M."/>
            <person name="Feuerriegel G."/>
            <person name="Bunk B."/>
            <person name="Sproer C."/>
            <person name="Streit W.R."/>
            <person name="Rodriguez L.M."/>
            <person name="Overmann J."/>
            <person name="Jimenez D.J."/>
        </authorList>
    </citation>
    <scope>NUCLEOTIDE SEQUENCE</scope>
    <source>
        <strain evidence="4">MAG 833</strain>
    </source>
</reference>
<dbReference type="InterPro" id="IPR047676">
    <property type="entry name" value="FxLYD_dom"/>
</dbReference>
<evidence type="ECO:0000256" key="1">
    <source>
        <dbReference type="SAM" id="MobiDB-lite"/>
    </source>
</evidence>
<evidence type="ECO:0000313" key="4">
    <source>
        <dbReference type="EMBL" id="WEK41263.1"/>
    </source>
</evidence>
<dbReference type="InterPro" id="IPR011723">
    <property type="entry name" value="Znf/thioredoxin_put"/>
</dbReference>
<name>A0AAJ5X572_9CAUL</name>